<keyword evidence="10" id="KW-1185">Reference proteome</keyword>
<dbReference type="InterPro" id="IPR002139">
    <property type="entry name" value="Ribo/fructo_kinase"/>
</dbReference>
<keyword evidence="4 7" id="KW-0418">Kinase</keyword>
<evidence type="ECO:0000313" key="9">
    <source>
        <dbReference type="EMBL" id="GAA3284362.1"/>
    </source>
</evidence>
<organism evidence="9 10">
    <name type="scientific">Nesterenkonia halobia</name>
    <dbReference type="NCBI Taxonomy" id="37922"/>
    <lineage>
        <taxon>Bacteria</taxon>
        <taxon>Bacillati</taxon>
        <taxon>Actinomycetota</taxon>
        <taxon>Actinomycetes</taxon>
        <taxon>Micrococcales</taxon>
        <taxon>Micrococcaceae</taxon>
        <taxon>Nesterenkonia</taxon>
    </lineage>
</organism>
<evidence type="ECO:0000313" key="10">
    <source>
        <dbReference type="Proteomes" id="UP001501736"/>
    </source>
</evidence>
<evidence type="ECO:0000256" key="3">
    <source>
        <dbReference type="ARBA" id="ARBA00022741"/>
    </source>
</evidence>
<sequence>MIVTVTPNPSLDRTVELDAPLAPGAVQRAARATSEPGGKGVNISRALAAAGRETLAVLPGDESDPMIAALAAVDVPHASLPTGAPVRTNVTVTDPQGVTTKINEPGAALDDAQVAALLDLAVARCRGAQQVASAGSLPPGAPTDLHARLITALREQLGDDAPQVAVDSSGPALAAAVAVGPELIKPNAEELLELASVLTEDRDGDGAPADCPEARLAEEELEADPAAAVALVRRLQSHGVRDALVTLGSRGALLVSADPQAAVLHADGPPLTARSTVGAGDASLAGLLLGRAEGLSAEDALRRAAAHGRAAAALPGSVMPTPDDLDLDAVVVQPLPRRPR</sequence>
<evidence type="ECO:0000256" key="7">
    <source>
        <dbReference type="RuleBase" id="RU003704"/>
    </source>
</evidence>
<keyword evidence="2 6" id="KW-0808">Transferase</keyword>
<gene>
    <name evidence="9" type="ORF">GCM10020260_14740</name>
</gene>
<dbReference type="InterPro" id="IPR029056">
    <property type="entry name" value="Ribokinase-like"/>
</dbReference>
<dbReference type="PANTHER" id="PTHR46566:SF5">
    <property type="entry name" value="1-PHOSPHOFRUCTOKINASE"/>
    <property type="match status" value="1"/>
</dbReference>
<dbReference type="EMBL" id="BAAAYG010000005">
    <property type="protein sequence ID" value="GAA3284362.1"/>
    <property type="molecule type" value="Genomic_DNA"/>
</dbReference>
<name>A0ABP6RE29_9MICC</name>
<dbReference type="InterPro" id="IPR011611">
    <property type="entry name" value="PfkB_dom"/>
</dbReference>
<reference evidence="10" key="1">
    <citation type="journal article" date="2019" name="Int. J. Syst. Evol. Microbiol.">
        <title>The Global Catalogue of Microorganisms (GCM) 10K type strain sequencing project: providing services to taxonomists for standard genome sequencing and annotation.</title>
        <authorList>
            <consortium name="The Broad Institute Genomics Platform"/>
            <consortium name="The Broad Institute Genome Sequencing Center for Infectious Disease"/>
            <person name="Wu L."/>
            <person name="Ma J."/>
        </authorList>
    </citation>
    <scope>NUCLEOTIDE SEQUENCE [LARGE SCALE GENOMIC DNA]</scope>
    <source>
        <strain evidence="10">JCM 11483</strain>
    </source>
</reference>
<keyword evidence="3" id="KW-0547">Nucleotide-binding</keyword>
<proteinExistence type="inferred from homology"/>
<dbReference type="GO" id="GO:0016301">
    <property type="term" value="F:kinase activity"/>
    <property type="evidence" value="ECO:0007669"/>
    <property type="project" value="UniProtKB-KW"/>
</dbReference>
<evidence type="ECO:0000256" key="5">
    <source>
        <dbReference type="ARBA" id="ARBA00022840"/>
    </source>
</evidence>
<feature type="domain" description="Carbohydrate kinase PfkB" evidence="8">
    <location>
        <begin position="23"/>
        <end position="321"/>
    </location>
</feature>
<dbReference type="PANTHER" id="PTHR46566">
    <property type="entry name" value="1-PHOSPHOFRUCTOKINASE-RELATED"/>
    <property type="match status" value="1"/>
</dbReference>
<dbReference type="Proteomes" id="UP001501736">
    <property type="component" value="Unassembled WGS sequence"/>
</dbReference>
<dbReference type="RefSeq" id="WP_344719801.1">
    <property type="nucleotide sequence ID" value="NZ_BAAAYG010000005.1"/>
</dbReference>
<dbReference type="Pfam" id="PF00294">
    <property type="entry name" value="PfkB"/>
    <property type="match status" value="1"/>
</dbReference>
<evidence type="ECO:0000256" key="1">
    <source>
        <dbReference type="ARBA" id="ARBA00010688"/>
    </source>
</evidence>
<dbReference type="PROSITE" id="PS00584">
    <property type="entry name" value="PFKB_KINASES_2"/>
    <property type="match status" value="1"/>
</dbReference>
<dbReference type="PRINTS" id="PR00990">
    <property type="entry name" value="RIBOKINASE"/>
</dbReference>
<dbReference type="NCBIfam" id="TIGR03168">
    <property type="entry name" value="1-PFK"/>
    <property type="match status" value="1"/>
</dbReference>
<evidence type="ECO:0000256" key="4">
    <source>
        <dbReference type="ARBA" id="ARBA00022777"/>
    </source>
</evidence>
<dbReference type="CDD" id="cd01164">
    <property type="entry name" value="FruK_PfkB_like"/>
    <property type="match status" value="1"/>
</dbReference>
<dbReference type="InterPro" id="IPR017583">
    <property type="entry name" value="Tagatose/fructose_Pkinase"/>
</dbReference>
<dbReference type="SUPFAM" id="SSF53613">
    <property type="entry name" value="Ribokinase-like"/>
    <property type="match status" value="1"/>
</dbReference>
<protein>
    <submittedName>
        <fullName evidence="9">Hexose kinase</fullName>
    </submittedName>
</protein>
<comment type="caution">
    <text evidence="9">The sequence shown here is derived from an EMBL/GenBank/DDBJ whole genome shotgun (WGS) entry which is preliminary data.</text>
</comment>
<evidence type="ECO:0000259" key="8">
    <source>
        <dbReference type="Pfam" id="PF00294"/>
    </source>
</evidence>
<evidence type="ECO:0000256" key="6">
    <source>
        <dbReference type="PIRNR" id="PIRNR000535"/>
    </source>
</evidence>
<accession>A0ABP6RE29</accession>
<dbReference type="PIRSF" id="PIRSF000535">
    <property type="entry name" value="1PFK/6PFK/LacC"/>
    <property type="match status" value="1"/>
</dbReference>
<dbReference type="InterPro" id="IPR002173">
    <property type="entry name" value="Carboh/pur_kinase_PfkB_CS"/>
</dbReference>
<dbReference type="Gene3D" id="3.40.1190.20">
    <property type="match status" value="1"/>
</dbReference>
<evidence type="ECO:0000256" key="2">
    <source>
        <dbReference type="ARBA" id="ARBA00022679"/>
    </source>
</evidence>
<keyword evidence="5" id="KW-0067">ATP-binding</keyword>
<comment type="similarity">
    <text evidence="1 7">Belongs to the carbohydrate kinase PfkB family.</text>
</comment>